<feature type="region of interest" description="Disordered" evidence="1">
    <location>
        <begin position="1"/>
        <end position="49"/>
    </location>
</feature>
<protein>
    <submittedName>
        <fullName evidence="2">Uncharacterized protein</fullName>
    </submittedName>
</protein>
<evidence type="ECO:0000313" key="3">
    <source>
        <dbReference type="Proteomes" id="UP000287519"/>
    </source>
</evidence>
<reference evidence="2 3" key="1">
    <citation type="submission" date="2018-11" db="EMBL/GenBank/DDBJ databases">
        <title>Microbial catabolism of amino acid.</title>
        <authorList>
            <person name="Hibi M."/>
            <person name="Ogawa J."/>
        </authorList>
    </citation>
    <scope>NUCLEOTIDE SEQUENCE [LARGE SCALE GENOMIC DNA]</scope>
    <source>
        <strain evidence="2 3">C31-06</strain>
    </source>
</reference>
<dbReference type="AlphaFoldDB" id="A0A402CLG0"/>
<sequence>MGAAGRDSGVVGGIGGSGRLDSEAGNCRRQSDRKRKPDPIPTRCSAVDHPSPSVGAVLVPFPSTELGPTVSHVGPSVREVRGLLRSYRGLVLSGRIPRGPQDSYPVTPDLCGGFELRRWTHFICTGRGVSAKENICNISNCYPGVDRLIARLIPNYLQNIPHNQRRCAISPSRSFFPQPKSDRACFVLAFPDSFLSLPLDFPPTKRRVDKFRTSFLYPWYENPICPENE</sequence>
<proteinExistence type="predicted"/>
<keyword evidence="3" id="KW-1185">Reference proteome</keyword>
<comment type="caution">
    <text evidence="2">The sequence shown here is derived from an EMBL/GenBank/DDBJ whole genome shotgun (WGS) entry which is preliminary data.</text>
</comment>
<organism evidence="2 3">
    <name type="scientific">Rhodococcus wratislaviensis</name>
    <name type="common">Tsukamurella wratislaviensis</name>
    <dbReference type="NCBI Taxonomy" id="44752"/>
    <lineage>
        <taxon>Bacteria</taxon>
        <taxon>Bacillati</taxon>
        <taxon>Actinomycetota</taxon>
        <taxon>Actinomycetes</taxon>
        <taxon>Mycobacteriales</taxon>
        <taxon>Nocardiaceae</taxon>
        <taxon>Rhodococcus</taxon>
    </lineage>
</organism>
<name>A0A402CLG0_RHOWR</name>
<dbReference type="EMBL" id="BHYM01000097">
    <property type="protein sequence ID" value="GCE44470.1"/>
    <property type="molecule type" value="Genomic_DNA"/>
</dbReference>
<dbReference type="Proteomes" id="UP000287519">
    <property type="component" value="Unassembled WGS sequence"/>
</dbReference>
<evidence type="ECO:0000313" key="2">
    <source>
        <dbReference type="EMBL" id="GCE44470.1"/>
    </source>
</evidence>
<accession>A0A402CLG0</accession>
<evidence type="ECO:0000256" key="1">
    <source>
        <dbReference type="SAM" id="MobiDB-lite"/>
    </source>
</evidence>
<gene>
    <name evidence="2" type="ORF">Rhow_008891</name>
</gene>